<sequence>MLCFLRPYSSWLLFGDFIQLQKLMWEVRIVGTVASNLLTSIDSS</sequence>
<dbReference type="AlphaFoldDB" id="A0A5B7D7I7"/>
<dbReference type="Proteomes" id="UP000324222">
    <property type="component" value="Unassembled WGS sequence"/>
</dbReference>
<organism evidence="1 2">
    <name type="scientific">Portunus trituberculatus</name>
    <name type="common">Swimming crab</name>
    <name type="synonym">Neptunus trituberculatus</name>
    <dbReference type="NCBI Taxonomy" id="210409"/>
    <lineage>
        <taxon>Eukaryota</taxon>
        <taxon>Metazoa</taxon>
        <taxon>Ecdysozoa</taxon>
        <taxon>Arthropoda</taxon>
        <taxon>Crustacea</taxon>
        <taxon>Multicrustacea</taxon>
        <taxon>Malacostraca</taxon>
        <taxon>Eumalacostraca</taxon>
        <taxon>Eucarida</taxon>
        <taxon>Decapoda</taxon>
        <taxon>Pleocyemata</taxon>
        <taxon>Brachyura</taxon>
        <taxon>Eubrachyura</taxon>
        <taxon>Portunoidea</taxon>
        <taxon>Portunidae</taxon>
        <taxon>Portuninae</taxon>
        <taxon>Portunus</taxon>
    </lineage>
</organism>
<evidence type="ECO:0000313" key="1">
    <source>
        <dbReference type="EMBL" id="MPC17163.1"/>
    </source>
</evidence>
<protein>
    <submittedName>
        <fullName evidence="1">Uncharacterized protein</fullName>
    </submittedName>
</protein>
<proteinExistence type="predicted"/>
<reference evidence="1 2" key="1">
    <citation type="submission" date="2019-05" db="EMBL/GenBank/DDBJ databases">
        <title>Another draft genome of Portunus trituberculatus and its Hox gene families provides insights of decapod evolution.</title>
        <authorList>
            <person name="Jeong J.-H."/>
            <person name="Song I."/>
            <person name="Kim S."/>
            <person name="Choi T."/>
            <person name="Kim D."/>
            <person name="Ryu S."/>
            <person name="Kim W."/>
        </authorList>
    </citation>
    <scope>NUCLEOTIDE SEQUENCE [LARGE SCALE GENOMIC DNA]</scope>
    <source>
        <tissue evidence="1">Muscle</tissue>
    </source>
</reference>
<comment type="caution">
    <text evidence="1">The sequence shown here is derived from an EMBL/GenBank/DDBJ whole genome shotgun (WGS) entry which is preliminary data.</text>
</comment>
<name>A0A5B7D7I7_PORTR</name>
<keyword evidence="2" id="KW-1185">Reference proteome</keyword>
<dbReference type="EMBL" id="VSRR010000564">
    <property type="protein sequence ID" value="MPC17163.1"/>
    <property type="molecule type" value="Genomic_DNA"/>
</dbReference>
<evidence type="ECO:0000313" key="2">
    <source>
        <dbReference type="Proteomes" id="UP000324222"/>
    </source>
</evidence>
<gene>
    <name evidence="1" type="ORF">E2C01_010011</name>
</gene>
<accession>A0A5B7D7I7</accession>